<keyword evidence="1" id="KW-0175">Coiled coil</keyword>
<dbReference type="GO" id="GO:0003779">
    <property type="term" value="F:actin binding"/>
    <property type="evidence" value="ECO:0007669"/>
    <property type="project" value="InterPro"/>
</dbReference>
<dbReference type="AlphaFoldDB" id="A0A1H7LBN5"/>
<name>A0A1H7LBN5_9GAMM</name>
<keyword evidence="2" id="KW-0812">Transmembrane</keyword>
<dbReference type="RefSeq" id="WP_085284423.1">
    <property type="nucleotide sequence ID" value="NZ_FOBI01000004.1"/>
</dbReference>
<feature type="coiled-coil region" evidence="1">
    <location>
        <begin position="79"/>
        <end position="106"/>
    </location>
</feature>
<dbReference type="Proteomes" id="UP000199297">
    <property type="component" value="Unassembled WGS sequence"/>
</dbReference>
<sequence length="234" mass="26885">MSQWQTYSEKFSALSAREQYLIIATGVVAILFIGFSVFLDTKLQQVGKLQQQVTQTQQSNANNESSIELLQQALLDDPNTALQQELAQYQAKLADIDQQLLTLTSDLIDPIEMRYALIKLLKLQKGVKLLSFEVLPARPITENNVSNRDTEVVTNTAPDDNALAPEQQLRLYRHGIKIKLQGQYFQLRDYLAQLENLSWKFFWQEFDYQLKNYPISELEVEIYSLSTAQEFIGV</sequence>
<keyword evidence="2" id="KW-0472">Membrane</keyword>
<accession>A0A1H7LBN5</accession>
<dbReference type="InterPro" id="IPR027310">
    <property type="entry name" value="Profilin_CS"/>
</dbReference>
<dbReference type="STRING" id="641665.GCA_002104455_02899"/>
<evidence type="ECO:0000313" key="4">
    <source>
        <dbReference type="Proteomes" id="UP000199297"/>
    </source>
</evidence>
<organism evidence="3 4">
    <name type="scientific">Colwellia chukchiensis</name>
    <dbReference type="NCBI Taxonomy" id="641665"/>
    <lineage>
        <taxon>Bacteria</taxon>
        <taxon>Pseudomonadati</taxon>
        <taxon>Pseudomonadota</taxon>
        <taxon>Gammaproteobacteria</taxon>
        <taxon>Alteromonadales</taxon>
        <taxon>Colwelliaceae</taxon>
        <taxon>Colwellia</taxon>
    </lineage>
</organism>
<evidence type="ECO:0000313" key="3">
    <source>
        <dbReference type="EMBL" id="SEK96246.1"/>
    </source>
</evidence>
<gene>
    <name evidence="3" type="ORF">SAMN05216262_104108</name>
</gene>
<evidence type="ECO:0000256" key="1">
    <source>
        <dbReference type="SAM" id="Coils"/>
    </source>
</evidence>
<reference evidence="4" key="1">
    <citation type="submission" date="2016-10" db="EMBL/GenBank/DDBJ databases">
        <authorList>
            <person name="Varghese N."/>
            <person name="Submissions S."/>
        </authorList>
    </citation>
    <scope>NUCLEOTIDE SEQUENCE [LARGE SCALE GENOMIC DNA]</scope>
    <source>
        <strain evidence="4">CGMCC 1.9127</strain>
    </source>
</reference>
<keyword evidence="4" id="KW-1185">Reference proteome</keyword>
<dbReference type="PROSITE" id="PS00414">
    <property type="entry name" value="PROFILIN"/>
    <property type="match status" value="1"/>
</dbReference>
<feature type="transmembrane region" description="Helical" evidence="2">
    <location>
        <begin position="20"/>
        <end position="39"/>
    </location>
</feature>
<keyword evidence="2" id="KW-1133">Transmembrane helix</keyword>
<proteinExistence type="predicted"/>
<evidence type="ECO:0000256" key="2">
    <source>
        <dbReference type="SAM" id="Phobius"/>
    </source>
</evidence>
<protein>
    <submittedName>
        <fullName evidence="3">MSHA biogenesis protein MshJ</fullName>
    </submittedName>
</protein>
<dbReference type="EMBL" id="FOBI01000004">
    <property type="protein sequence ID" value="SEK96246.1"/>
    <property type="molecule type" value="Genomic_DNA"/>
</dbReference>